<feature type="domain" description="Phosphatidic acid phosphatase type 2/haloperoxidase" evidence="3">
    <location>
        <begin position="120"/>
        <end position="233"/>
    </location>
</feature>
<organism evidence="4 5">
    <name type="scientific">Pseudonocardia humida</name>
    <dbReference type="NCBI Taxonomy" id="2800819"/>
    <lineage>
        <taxon>Bacteria</taxon>
        <taxon>Bacillati</taxon>
        <taxon>Actinomycetota</taxon>
        <taxon>Actinomycetes</taxon>
        <taxon>Pseudonocardiales</taxon>
        <taxon>Pseudonocardiaceae</taxon>
        <taxon>Pseudonocardia</taxon>
    </lineage>
</organism>
<evidence type="ECO:0000313" key="5">
    <source>
        <dbReference type="Proteomes" id="UP001165283"/>
    </source>
</evidence>
<evidence type="ECO:0000256" key="1">
    <source>
        <dbReference type="SAM" id="MobiDB-lite"/>
    </source>
</evidence>
<feature type="transmembrane region" description="Helical" evidence="2">
    <location>
        <begin position="162"/>
        <end position="183"/>
    </location>
</feature>
<feature type="transmembrane region" description="Helical" evidence="2">
    <location>
        <begin position="218"/>
        <end position="239"/>
    </location>
</feature>
<feature type="transmembrane region" description="Helical" evidence="2">
    <location>
        <begin position="6"/>
        <end position="26"/>
    </location>
</feature>
<evidence type="ECO:0000256" key="2">
    <source>
        <dbReference type="SAM" id="Phobius"/>
    </source>
</evidence>
<dbReference type="Pfam" id="PF01569">
    <property type="entry name" value="PAP2"/>
    <property type="match status" value="1"/>
</dbReference>
<keyword evidence="5" id="KW-1185">Reference proteome</keyword>
<feature type="transmembrane region" description="Helical" evidence="2">
    <location>
        <begin position="90"/>
        <end position="113"/>
    </location>
</feature>
<dbReference type="SUPFAM" id="SSF48317">
    <property type="entry name" value="Acid phosphatase/Vanadium-dependent haloperoxidase"/>
    <property type="match status" value="1"/>
</dbReference>
<keyword evidence="2" id="KW-1133">Transmembrane helix</keyword>
<dbReference type="RefSeq" id="WP_252435685.1">
    <property type="nucleotide sequence ID" value="NZ_JAGSOV010000009.1"/>
</dbReference>
<feature type="transmembrane region" description="Helical" evidence="2">
    <location>
        <begin position="190"/>
        <end position="212"/>
    </location>
</feature>
<evidence type="ECO:0000259" key="3">
    <source>
        <dbReference type="SMART" id="SM00014"/>
    </source>
</evidence>
<gene>
    <name evidence="4" type="ORF">KDL28_03320</name>
</gene>
<dbReference type="InterPro" id="IPR036938">
    <property type="entry name" value="PAP2/HPO_sf"/>
</dbReference>
<keyword evidence="2" id="KW-0472">Membrane</keyword>
<sequence length="264" mass="26858">MGLAPFGLVLGMVVFALCATGIVLRTRRPVAALPGTPVLLGAALTAALFTGHAWVVLMVWRGTGPARLDGPALAWFADRRDPATTAAMQVASVVGDSPATTVAVLLVVVLLWWRGRPLTAVAAAVATLGSPLVSSGFKHLYARPRPPLADDLVAVVDSALPSGHAFNSAVVAGVLAVAVLPSLRRTTGRAVLVVVALAATATVGISRLYLGAHWLTDVLAGWMLGGAWLAGCLTVVAFLERPAAGPSPGPDADTGPHRALVAAS</sequence>
<dbReference type="SMART" id="SM00014">
    <property type="entry name" value="acidPPc"/>
    <property type="match status" value="1"/>
</dbReference>
<comment type="caution">
    <text evidence="4">The sequence shown here is derived from an EMBL/GenBank/DDBJ whole genome shotgun (WGS) entry which is preliminary data.</text>
</comment>
<dbReference type="PANTHER" id="PTHR14969:SF13">
    <property type="entry name" value="AT30094P"/>
    <property type="match status" value="1"/>
</dbReference>
<dbReference type="CDD" id="cd03392">
    <property type="entry name" value="PAP2_like_2"/>
    <property type="match status" value="1"/>
</dbReference>
<evidence type="ECO:0000313" key="4">
    <source>
        <dbReference type="EMBL" id="MCO1654080.1"/>
    </source>
</evidence>
<dbReference type="Proteomes" id="UP001165283">
    <property type="component" value="Unassembled WGS sequence"/>
</dbReference>
<dbReference type="Gene3D" id="1.20.144.10">
    <property type="entry name" value="Phosphatidic acid phosphatase type 2/haloperoxidase"/>
    <property type="match status" value="2"/>
</dbReference>
<feature type="region of interest" description="Disordered" evidence="1">
    <location>
        <begin position="245"/>
        <end position="264"/>
    </location>
</feature>
<name>A0ABT0ZTR1_9PSEU</name>
<feature type="transmembrane region" description="Helical" evidence="2">
    <location>
        <begin position="120"/>
        <end position="142"/>
    </location>
</feature>
<feature type="transmembrane region" description="Helical" evidence="2">
    <location>
        <begin position="38"/>
        <end position="60"/>
    </location>
</feature>
<protein>
    <submittedName>
        <fullName evidence="4">Phosphatase PAP2 family protein</fullName>
    </submittedName>
</protein>
<proteinExistence type="predicted"/>
<reference evidence="4" key="1">
    <citation type="submission" date="2021-04" db="EMBL/GenBank/DDBJ databases">
        <title>Pseudonocardia sp. nov., isolated from sandy soil of mangrove forest.</title>
        <authorList>
            <person name="Zan Z."/>
            <person name="Huang R."/>
            <person name="Liu W."/>
        </authorList>
    </citation>
    <scope>NUCLEOTIDE SEQUENCE</scope>
    <source>
        <strain evidence="4">S2-4</strain>
    </source>
</reference>
<dbReference type="PANTHER" id="PTHR14969">
    <property type="entry name" value="SPHINGOSINE-1-PHOSPHATE PHOSPHOHYDROLASE"/>
    <property type="match status" value="1"/>
</dbReference>
<dbReference type="InterPro" id="IPR000326">
    <property type="entry name" value="PAP2/HPO"/>
</dbReference>
<dbReference type="EMBL" id="JAGSOV010000009">
    <property type="protein sequence ID" value="MCO1654080.1"/>
    <property type="molecule type" value="Genomic_DNA"/>
</dbReference>
<accession>A0ABT0ZTR1</accession>
<keyword evidence="2" id="KW-0812">Transmembrane</keyword>